<proteinExistence type="predicted"/>
<comment type="caution">
    <text evidence="1">The sequence shown here is derived from an EMBL/GenBank/DDBJ whole genome shotgun (WGS) entry which is preliminary data.</text>
</comment>
<reference evidence="1 2" key="1">
    <citation type="submission" date="2014-01" db="EMBL/GenBank/DDBJ databases">
        <title>Comparative genomics of Fusobacterium necrophorum wild isolates.</title>
        <authorList>
            <person name="Kittichotirat W."/>
            <person name="Bumgarner R.E."/>
            <person name="Lawrence P."/>
        </authorList>
    </citation>
    <scope>NUCLEOTIDE SEQUENCE [LARGE SCALE GENOMIC DNA]</scope>
    <source>
        <strain evidence="1 2">BL</strain>
    </source>
</reference>
<dbReference type="EMBL" id="JAAC01000128">
    <property type="protein sequence ID" value="KDE62514.1"/>
    <property type="molecule type" value="Genomic_DNA"/>
</dbReference>
<evidence type="ECO:0000313" key="1">
    <source>
        <dbReference type="EMBL" id="KDE62514.1"/>
    </source>
</evidence>
<accession>A0AB73BVE2</accession>
<evidence type="ECO:0000313" key="2">
    <source>
        <dbReference type="Proteomes" id="UP000027473"/>
    </source>
</evidence>
<name>A0AB73BVE2_9FUSO</name>
<protein>
    <recommendedName>
        <fullName evidence="3">Beta-class phenol-soluble modulin</fullName>
    </recommendedName>
</protein>
<dbReference type="AlphaFoldDB" id="A0AB73BVE2"/>
<gene>
    <name evidence="1" type="ORF">FUSO3_07860</name>
</gene>
<organism evidence="1 2">
    <name type="scientific">Fusobacterium necrophorum BL</name>
    <dbReference type="NCBI Taxonomy" id="1441732"/>
    <lineage>
        <taxon>Bacteria</taxon>
        <taxon>Fusobacteriati</taxon>
        <taxon>Fusobacteriota</taxon>
        <taxon>Fusobacteriia</taxon>
        <taxon>Fusobacteriales</taxon>
        <taxon>Fusobacteriaceae</taxon>
        <taxon>Fusobacterium</taxon>
    </lineage>
</organism>
<dbReference type="RefSeq" id="WP_261659079.1">
    <property type="nucleotide sequence ID" value="NZ_JAAC01000128.1"/>
</dbReference>
<sequence>MTEGIEVMKTVARAMWKEIKSVISGVCEFGKSIVSGLTDLFGF</sequence>
<dbReference type="Proteomes" id="UP000027473">
    <property type="component" value="Unassembled WGS sequence"/>
</dbReference>
<evidence type="ECO:0008006" key="3">
    <source>
        <dbReference type="Google" id="ProtNLM"/>
    </source>
</evidence>